<dbReference type="KEGG" id="cfk:CFRA_03580"/>
<dbReference type="AlphaFoldDB" id="A0A1L7CRP8"/>
<dbReference type="EMBL" id="CP009247">
    <property type="protein sequence ID" value="APT88507.1"/>
    <property type="molecule type" value="Genomic_DNA"/>
</dbReference>
<dbReference type="RefSeq" id="WP_075663483.1">
    <property type="nucleotide sequence ID" value="NZ_CP009247.1"/>
</dbReference>
<gene>
    <name evidence="2" type="ORF">CFRA_03580</name>
</gene>
<sequence>MTGRGRRERRRRAVRRRSTAANIDRSADTPRHGFGPGGAWDESAGDADAAREVLLDPEADDEPRGLEFFLEQRPPHYGG</sequence>
<evidence type="ECO:0000313" key="3">
    <source>
        <dbReference type="Proteomes" id="UP000185434"/>
    </source>
</evidence>
<name>A0A1L7CRP8_9CORY</name>
<evidence type="ECO:0000313" key="2">
    <source>
        <dbReference type="EMBL" id="APT88507.1"/>
    </source>
</evidence>
<feature type="region of interest" description="Disordered" evidence="1">
    <location>
        <begin position="1"/>
        <end position="79"/>
    </location>
</feature>
<dbReference type="OrthoDB" id="4427780at2"/>
<accession>A0A1L7CRP8</accession>
<dbReference type="Proteomes" id="UP000185434">
    <property type="component" value="Chromosome"/>
</dbReference>
<reference evidence="2 3" key="1">
    <citation type="submission" date="2014-08" db="EMBL/GenBank/DDBJ databases">
        <title>Complete genome sequence of Corynebacterium frankenforstense ST18(T) (=DSM 45800(T)), isolated from raw cow milk.</title>
        <authorList>
            <person name="Ruckert C."/>
            <person name="Albersmeier A."/>
            <person name="Winkler A."/>
            <person name="Lipski A."/>
            <person name="Kalinowski J."/>
        </authorList>
    </citation>
    <scope>NUCLEOTIDE SEQUENCE [LARGE SCALE GENOMIC DNA]</scope>
    <source>
        <strain evidence="2 3">ST18</strain>
    </source>
</reference>
<feature type="compositionally biased region" description="Basic residues" evidence="1">
    <location>
        <begin position="1"/>
        <end position="18"/>
    </location>
</feature>
<proteinExistence type="predicted"/>
<organism evidence="2 3">
    <name type="scientific">Corynebacterium frankenforstense DSM 45800</name>
    <dbReference type="NCBI Taxonomy" id="1437875"/>
    <lineage>
        <taxon>Bacteria</taxon>
        <taxon>Bacillati</taxon>
        <taxon>Actinomycetota</taxon>
        <taxon>Actinomycetes</taxon>
        <taxon>Mycobacteriales</taxon>
        <taxon>Corynebacteriaceae</taxon>
        <taxon>Corynebacterium</taxon>
    </lineage>
</organism>
<protein>
    <submittedName>
        <fullName evidence="2">Uncharacterized protein</fullName>
    </submittedName>
</protein>
<keyword evidence="3" id="KW-1185">Reference proteome</keyword>
<evidence type="ECO:0000256" key="1">
    <source>
        <dbReference type="SAM" id="MobiDB-lite"/>
    </source>
</evidence>